<dbReference type="InParanoid" id="A0A0G4H7N2"/>
<reference evidence="2 3" key="1">
    <citation type="submission" date="2014-11" db="EMBL/GenBank/DDBJ databases">
        <authorList>
            <person name="Zhu J."/>
            <person name="Qi W."/>
            <person name="Song R."/>
        </authorList>
    </citation>
    <scope>NUCLEOTIDE SEQUENCE [LARGE SCALE GENOMIC DNA]</scope>
</reference>
<evidence type="ECO:0000256" key="1">
    <source>
        <dbReference type="SAM" id="MobiDB-lite"/>
    </source>
</evidence>
<proteinExistence type="predicted"/>
<feature type="compositionally biased region" description="Acidic residues" evidence="1">
    <location>
        <begin position="168"/>
        <end position="193"/>
    </location>
</feature>
<feature type="compositionally biased region" description="Gly residues" evidence="1">
    <location>
        <begin position="194"/>
        <end position="208"/>
    </location>
</feature>
<evidence type="ECO:0000313" key="3">
    <source>
        <dbReference type="Proteomes" id="UP000041254"/>
    </source>
</evidence>
<feature type="compositionally biased region" description="Basic and acidic residues" evidence="1">
    <location>
        <begin position="229"/>
        <end position="244"/>
    </location>
</feature>
<accession>A0A0G4H7N2</accession>
<sequence>MKACRNHSHDKDQQASARPLPVPMAAYGPPPGLVAPGMQPTLPFVWSTYGVAPHAHHGPVASAIAGQTAPHVAVGGQGDALTGPSPRPVLARSHSGAGGGGLKQLVDAATLTDPIHPYAQMAMAPHDAQWVGIKTEKGQVVDQPPAAAAAAGASDVKIEVKVKIEEEDGYAYGQEGEEEEDEEVVGEDGEGEAGEGNGEIQGYGGGAGSVDDDSVEEFGVEDLAQEGADDGHVEGGTDPVKLGRDPQLHLHYIDAQGHKAKPRRSNNPPPGRVHERLFRLLSYYMNGRHPEYWVHRLGDGQDRLFPFKCRGDSKLQVPSPPSPGTVWLHVDDTMWRHGRPQAVWGGQQGSPDIHVDVTAFFGKLFFGSTESAVFSFPFGHSESVSEVTTNHLNHHLDRIKAGLEQLSTQILTPCFMWFVAEPDVAQELPDAEKPHRLLANIHHSASSSSSASASAAELPPASSVAHIVSVFETFFATEVLQQQPPPSESQDGRKLDRKLLTGLHQTRKRNKATALRRKRQKQQAGGGGGGGHHGQRQVRARTDGRTATEWIEEREGGGTEFE</sequence>
<dbReference type="EMBL" id="CDMY01001053">
    <property type="protein sequence ID" value="CEM39873.1"/>
    <property type="molecule type" value="Genomic_DNA"/>
</dbReference>
<feature type="region of interest" description="Disordered" evidence="1">
    <location>
        <begin position="75"/>
        <end position="101"/>
    </location>
</feature>
<dbReference type="AlphaFoldDB" id="A0A0G4H7N2"/>
<name>A0A0G4H7N2_VITBC</name>
<feature type="compositionally biased region" description="Basic and acidic residues" evidence="1">
    <location>
        <begin position="490"/>
        <end position="499"/>
    </location>
</feature>
<evidence type="ECO:0000313" key="2">
    <source>
        <dbReference type="EMBL" id="CEM39873.1"/>
    </source>
</evidence>
<protein>
    <submittedName>
        <fullName evidence="2">Uncharacterized protein</fullName>
    </submittedName>
</protein>
<feature type="region of interest" description="Disordered" evidence="1">
    <location>
        <begin position="481"/>
        <end position="562"/>
    </location>
</feature>
<feature type="region of interest" description="Disordered" evidence="1">
    <location>
        <begin position="168"/>
        <end position="244"/>
    </location>
</feature>
<feature type="compositionally biased region" description="Basic residues" evidence="1">
    <location>
        <begin position="505"/>
        <end position="521"/>
    </location>
</feature>
<feature type="compositionally biased region" description="Acidic residues" evidence="1">
    <location>
        <begin position="210"/>
        <end position="228"/>
    </location>
</feature>
<organism evidence="2 3">
    <name type="scientific">Vitrella brassicaformis (strain CCMP3155)</name>
    <dbReference type="NCBI Taxonomy" id="1169540"/>
    <lineage>
        <taxon>Eukaryota</taxon>
        <taxon>Sar</taxon>
        <taxon>Alveolata</taxon>
        <taxon>Colpodellida</taxon>
        <taxon>Vitrellaceae</taxon>
        <taxon>Vitrella</taxon>
    </lineage>
</organism>
<dbReference type="Proteomes" id="UP000041254">
    <property type="component" value="Unassembled WGS sequence"/>
</dbReference>
<feature type="region of interest" description="Disordered" evidence="1">
    <location>
        <begin position="1"/>
        <end position="24"/>
    </location>
</feature>
<gene>
    <name evidence="2" type="ORF">Vbra_22462</name>
</gene>
<keyword evidence="3" id="KW-1185">Reference proteome</keyword>
<dbReference type="VEuPathDB" id="CryptoDB:Vbra_22462"/>
<feature type="compositionally biased region" description="Basic and acidic residues" evidence="1">
    <location>
        <begin position="540"/>
        <end position="562"/>
    </location>
</feature>